<dbReference type="PANTHER" id="PTHR47691:SF3">
    <property type="entry name" value="HTH-TYPE TRANSCRIPTIONAL REGULATOR RV0890C-RELATED"/>
    <property type="match status" value="1"/>
</dbReference>
<evidence type="ECO:0000313" key="2">
    <source>
        <dbReference type="EMBL" id="KIM76013.1"/>
    </source>
</evidence>
<dbReference type="InterPro" id="IPR027417">
    <property type="entry name" value="P-loop_NTPase"/>
</dbReference>
<dbReference type="AlphaFoldDB" id="A0A0C3AQ12"/>
<dbReference type="Gene3D" id="3.40.50.300">
    <property type="entry name" value="P-loop containing nucleotide triphosphate hydrolases"/>
    <property type="match status" value="1"/>
</dbReference>
<dbReference type="HOGENOM" id="CLU_1156782_0_0_1"/>
<name>A0A0C3AQ12_PILCF</name>
<evidence type="ECO:0000313" key="3">
    <source>
        <dbReference type="Proteomes" id="UP000054166"/>
    </source>
</evidence>
<organism evidence="2 3">
    <name type="scientific">Piloderma croceum (strain F 1598)</name>
    <dbReference type="NCBI Taxonomy" id="765440"/>
    <lineage>
        <taxon>Eukaryota</taxon>
        <taxon>Fungi</taxon>
        <taxon>Dikarya</taxon>
        <taxon>Basidiomycota</taxon>
        <taxon>Agaricomycotina</taxon>
        <taxon>Agaricomycetes</taxon>
        <taxon>Agaricomycetidae</taxon>
        <taxon>Atheliales</taxon>
        <taxon>Atheliaceae</taxon>
        <taxon>Piloderma</taxon>
    </lineage>
</organism>
<dbReference type="Pfam" id="PF20703">
    <property type="entry name" value="nSTAND1"/>
    <property type="match status" value="1"/>
</dbReference>
<dbReference type="PANTHER" id="PTHR47691">
    <property type="entry name" value="REGULATOR-RELATED"/>
    <property type="match status" value="1"/>
</dbReference>
<keyword evidence="3" id="KW-1185">Reference proteome</keyword>
<protein>
    <recommendedName>
        <fullName evidence="1">Novel STAND NTPase 1 domain-containing protein</fullName>
    </recommendedName>
</protein>
<feature type="domain" description="Novel STAND NTPase 1" evidence="1">
    <location>
        <begin position="100"/>
        <end position="240"/>
    </location>
</feature>
<reference evidence="3" key="2">
    <citation type="submission" date="2015-01" db="EMBL/GenBank/DDBJ databases">
        <title>Evolutionary Origins and Diversification of the Mycorrhizal Mutualists.</title>
        <authorList>
            <consortium name="DOE Joint Genome Institute"/>
            <consortium name="Mycorrhizal Genomics Consortium"/>
            <person name="Kohler A."/>
            <person name="Kuo A."/>
            <person name="Nagy L.G."/>
            <person name="Floudas D."/>
            <person name="Copeland A."/>
            <person name="Barry K.W."/>
            <person name="Cichocki N."/>
            <person name="Veneault-Fourrey C."/>
            <person name="LaButti K."/>
            <person name="Lindquist E.A."/>
            <person name="Lipzen A."/>
            <person name="Lundell T."/>
            <person name="Morin E."/>
            <person name="Murat C."/>
            <person name="Riley R."/>
            <person name="Ohm R."/>
            <person name="Sun H."/>
            <person name="Tunlid A."/>
            <person name="Henrissat B."/>
            <person name="Grigoriev I.V."/>
            <person name="Hibbett D.S."/>
            <person name="Martin F."/>
        </authorList>
    </citation>
    <scope>NUCLEOTIDE SEQUENCE [LARGE SCALE GENOMIC DNA]</scope>
    <source>
        <strain evidence="3">F 1598</strain>
    </source>
</reference>
<dbReference type="Proteomes" id="UP000054166">
    <property type="component" value="Unassembled WGS sequence"/>
</dbReference>
<evidence type="ECO:0000259" key="1">
    <source>
        <dbReference type="Pfam" id="PF20703"/>
    </source>
</evidence>
<dbReference type="OrthoDB" id="691197at2759"/>
<gene>
    <name evidence="2" type="ORF">PILCRDRAFT_13202</name>
</gene>
<dbReference type="SUPFAM" id="SSF52540">
    <property type="entry name" value="P-loop containing nucleoside triphosphate hydrolases"/>
    <property type="match status" value="1"/>
</dbReference>
<sequence length="240" mass="26622">MQTTVVSKKISNDSLTDRNTRGRVVNSIGDGEDVLRCKELVDQGFKRFKVYTSIALQMDAIYVCRGLDEIRRHDMRHSETPVSQNNPSSTFSPSQPVALEIFFGRDDIVSDLASLIVRKEQTKLAILGAGGIGKTSTALHILHHRDVINQFNDHRYFVGCDAVTSAESLATLVLQIIQAPMVVGENILTTLQRALLAAPLTFLLLDNFETVWDISSGRDRVLDLLQKIGNATHISLMITM</sequence>
<reference evidence="2 3" key="1">
    <citation type="submission" date="2014-04" db="EMBL/GenBank/DDBJ databases">
        <authorList>
            <consortium name="DOE Joint Genome Institute"/>
            <person name="Kuo A."/>
            <person name="Tarkka M."/>
            <person name="Buscot F."/>
            <person name="Kohler A."/>
            <person name="Nagy L.G."/>
            <person name="Floudas D."/>
            <person name="Copeland A."/>
            <person name="Barry K.W."/>
            <person name="Cichocki N."/>
            <person name="Veneault-Fourrey C."/>
            <person name="LaButti K."/>
            <person name="Lindquist E.A."/>
            <person name="Lipzen A."/>
            <person name="Lundell T."/>
            <person name="Morin E."/>
            <person name="Murat C."/>
            <person name="Sun H."/>
            <person name="Tunlid A."/>
            <person name="Henrissat B."/>
            <person name="Grigoriev I.V."/>
            <person name="Hibbett D.S."/>
            <person name="Martin F."/>
            <person name="Nordberg H.P."/>
            <person name="Cantor M.N."/>
            <person name="Hua S.X."/>
        </authorList>
    </citation>
    <scope>NUCLEOTIDE SEQUENCE [LARGE SCALE GENOMIC DNA]</scope>
    <source>
        <strain evidence="2 3">F 1598</strain>
    </source>
</reference>
<accession>A0A0C3AQ12</accession>
<dbReference type="InParanoid" id="A0A0C3AQ12"/>
<proteinExistence type="predicted"/>
<dbReference type="InterPro" id="IPR049052">
    <property type="entry name" value="nSTAND1"/>
</dbReference>
<dbReference type="EMBL" id="KN833040">
    <property type="protein sequence ID" value="KIM76013.1"/>
    <property type="molecule type" value="Genomic_DNA"/>
</dbReference>
<dbReference type="STRING" id="765440.A0A0C3AQ12"/>